<evidence type="ECO:0000259" key="2">
    <source>
        <dbReference type="PROSITE" id="PS50943"/>
    </source>
</evidence>
<dbReference type="InterPro" id="IPR010982">
    <property type="entry name" value="Lambda_DNA-bd_dom_sf"/>
</dbReference>
<evidence type="ECO:0000256" key="1">
    <source>
        <dbReference type="SAM" id="MobiDB-lite"/>
    </source>
</evidence>
<accession>A0A8S8XJP7</accession>
<dbReference type="Proteomes" id="UP000681075">
    <property type="component" value="Unassembled WGS sequence"/>
</dbReference>
<feature type="compositionally biased region" description="Low complexity" evidence="1">
    <location>
        <begin position="117"/>
        <end position="129"/>
    </location>
</feature>
<evidence type="ECO:0000313" key="4">
    <source>
        <dbReference type="Proteomes" id="UP000681075"/>
    </source>
</evidence>
<name>A0A8S8XJP7_9PROT</name>
<comment type="caution">
    <text evidence="3">The sequence shown here is derived from an EMBL/GenBank/DDBJ whole genome shotgun (WGS) entry which is preliminary data.</text>
</comment>
<dbReference type="GO" id="GO:0003677">
    <property type="term" value="F:DNA binding"/>
    <property type="evidence" value="ECO:0007669"/>
    <property type="project" value="InterPro"/>
</dbReference>
<sequence>MYSHPQQRASHDMQKLRREAGKWLKLLRETQKLSQRELAQRVGVDYYTFISQLEVGRGRIPPDRYEAWAAALGLPAADFVKELMRYYDPVTYRLLFGDAGMAAPAPEPSVIPKAAAAAPSPVATAPRPRFTVVSND</sequence>
<dbReference type="Pfam" id="PF01381">
    <property type="entry name" value="HTH_3"/>
    <property type="match status" value="1"/>
</dbReference>
<dbReference type="CDD" id="cd00093">
    <property type="entry name" value="HTH_XRE"/>
    <property type="match status" value="1"/>
</dbReference>
<dbReference type="SUPFAM" id="SSF47413">
    <property type="entry name" value="lambda repressor-like DNA-binding domains"/>
    <property type="match status" value="1"/>
</dbReference>
<evidence type="ECO:0000313" key="3">
    <source>
        <dbReference type="EMBL" id="GIL41406.1"/>
    </source>
</evidence>
<keyword evidence="4" id="KW-1185">Reference proteome</keyword>
<dbReference type="Gene3D" id="1.10.260.40">
    <property type="entry name" value="lambda repressor-like DNA-binding domains"/>
    <property type="match status" value="1"/>
</dbReference>
<organism evidence="3 4">
    <name type="scientific">Roseiterribacter gracilis</name>
    <dbReference type="NCBI Taxonomy" id="2812848"/>
    <lineage>
        <taxon>Bacteria</taxon>
        <taxon>Pseudomonadati</taxon>
        <taxon>Pseudomonadota</taxon>
        <taxon>Alphaproteobacteria</taxon>
        <taxon>Rhodospirillales</taxon>
        <taxon>Roseiterribacteraceae</taxon>
        <taxon>Roseiterribacter</taxon>
    </lineage>
</organism>
<gene>
    <name evidence="3" type="ORF">TMPK1_36430</name>
</gene>
<dbReference type="EMBL" id="BOPV01000001">
    <property type="protein sequence ID" value="GIL41406.1"/>
    <property type="molecule type" value="Genomic_DNA"/>
</dbReference>
<protein>
    <recommendedName>
        <fullName evidence="2">HTH cro/C1-type domain-containing protein</fullName>
    </recommendedName>
</protein>
<dbReference type="InterPro" id="IPR001387">
    <property type="entry name" value="Cro/C1-type_HTH"/>
</dbReference>
<dbReference type="SMART" id="SM00530">
    <property type="entry name" value="HTH_XRE"/>
    <property type="match status" value="1"/>
</dbReference>
<feature type="domain" description="HTH cro/C1-type" evidence="2">
    <location>
        <begin position="24"/>
        <end position="79"/>
    </location>
</feature>
<dbReference type="PROSITE" id="PS50943">
    <property type="entry name" value="HTH_CROC1"/>
    <property type="match status" value="1"/>
</dbReference>
<proteinExistence type="predicted"/>
<feature type="region of interest" description="Disordered" evidence="1">
    <location>
        <begin position="117"/>
        <end position="136"/>
    </location>
</feature>
<dbReference type="AlphaFoldDB" id="A0A8S8XJP7"/>
<reference evidence="3" key="1">
    <citation type="submission" date="2021-02" db="EMBL/GenBank/DDBJ databases">
        <title>Genome sequence of Rhodospirillales sp. strain TMPK1 isolated from soil.</title>
        <authorList>
            <person name="Nakai R."/>
            <person name="Kusada H."/>
            <person name="Tamaki H."/>
        </authorList>
    </citation>
    <scope>NUCLEOTIDE SEQUENCE</scope>
    <source>
        <strain evidence="3">TMPK1</strain>
    </source>
</reference>